<keyword evidence="2" id="KW-0560">Oxidoreductase</keyword>
<dbReference type="GO" id="GO:0005829">
    <property type="term" value="C:cytosol"/>
    <property type="evidence" value="ECO:0007669"/>
    <property type="project" value="TreeGrafter"/>
</dbReference>
<evidence type="ECO:0000313" key="4">
    <source>
        <dbReference type="EMBL" id="OWF37083.1"/>
    </source>
</evidence>
<dbReference type="InterPro" id="IPR051545">
    <property type="entry name" value="NAD(P)H_dehydrogenase_qn"/>
</dbReference>
<dbReference type="Proteomes" id="UP000242188">
    <property type="component" value="Unassembled WGS sequence"/>
</dbReference>
<dbReference type="OrthoDB" id="26889at2759"/>
<dbReference type="PANTHER" id="PTHR10204:SF33">
    <property type="entry name" value="RIBOSYLDIHYDRONICOTINAMIDE DEHYDROGENASE [QUINONE]"/>
    <property type="match status" value="1"/>
</dbReference>
<dbReference type="SUPFAM" id="SSF52218">
    <property type="entry name" value="Flavoproteins"/>
    <property type="match status" value="1"/>
</dbReference>
<dbReference type="Pfam" id="PF02525">
    <property type="entry name" value="Flavodoxin_2"/>
    <property type="match status" value="1"/>
</dbReference>
<evidence type="ECO:0000313" key="5">
    <source>
        <dbReference type="Proteomes" id="UP000242188"/>
    </source>
</evidence>
<comment type="caution">
    <text evidence="4">The sequence shown here is derived from an EMBL/GenBank/DDBJ whole genome shotgun (WGS) entry which is preliminary data.</text>
</comment>
<dbReference type="GO" id="GO:0003955">
    <property type="term" value="F:NAD(P)H dehydrogenase (quinone) activity"/>
    <property type="evidence" value="ECO:0007669"/>
    <property type="project" value="TreeGrafter"/>
</dbReference>
<protein>
    <submittedName>
        <fullName evidence="4">NAD(P)H dehydrogenase [quinone] 1</fullName>
    </submittedName>
</protein>
<comment type="similarity">
    <text evidence="1">Belongs to the NAD(P)H dehydrogenase (quinone) family.</text>
</comment>
<feature type="domain" description="Flavodoxin-like fold" evidence="3">
    <location>
        <begin position="5"/>
        <end position="129"/>
    </location>
</feature>
<reference evidence="4 5" key="1">
    <citation type="journal article" date="2017" name="Nat. Ecol. Evol.">
        <title>Scallop genome provides insights into evolution of bilaterian karyotype and development.</title>
        <authorList>
            <person name="Wang S."/>
            <person name="Zhang J."/>
            <person name="Jiao W."/>
            <person name="Li J."/>
            <person name="Xun X."/>
            <person name="Sun Y."/>
            <person name="Guo X."/>
            <person name="Huan P."/>
            <person name="Dong B."/>
            <person name="Zhang L."/>
            <person name="Hu X."/>
            <person name="Sun X."/>
            <person name="Wang J."/>
            <person name="Zhao C."/>
            <person name="Wang Y."/>
            <person name="Wang D."/>
            <person name="Huang X."/>
            <person name="Wang R."/>
            <person name="Lv J."/>
            <person name="Li Y."/>
            <person name="Zhang Z."/>
            <person name="Liu B."/>
            <person name="Lu W."/>
            <person name="Hui Y."/>
            <person name="Liang J."/>
            <person name="Zhou Z."/>
            <person name="Hou R."/>
            <person name="Li X."/>
            <person name="Liu Y."/>
            <person name="Li H."/>
            <person name="Ning X."/>
            <person name="Lin Y."/>
            <person name="Zhao L."/>
            <person name="Xing Q."/>
            <person name="Dou J."/>
            <person name="Li Y."/>
            <person name="Mao J."/>
            <person name="Guo H."/>
            <person name="Dou H."/>
            <person name="Li T."/>
            <person name="Mu C."/>
            <person name="Jiang W."/>
            <person name="Fu Q."/>
            <person name="Fu X."/>
            <person name="Miao Y."/>
            <person name="Liu J."/>
            <person name="Yu Q."/>
            <person name="Li R."/>
            <person name="Liao H."/>
            <person name="Li X."/>
            <person name="Kong Y."/>
            <person name="Jiang Z."/>
            <person name="Chourrout D."/>
            <person name="Li R."/>
            <person name="Bao Z."/>
        </authorList>
    </citation>
    <scope>NUCLEOTIDE SEQUENCE [LARGE SCALE GENOMIC DNA]</scope>
    <source>
        <strain evidence="4 5">PY_sf001</strain>
    </source>
</reference>
<proteinExistence type="inferred from homology"/>
<accession>A0A210PKR8</accession>
<dbReference type="PANTHER" id="PTHR10204">
    <property type="entry name" value="NAD P H OXIDOREDUCTASE-RELATED"/>
    <property type="match status" value="1"/>
</dbReference>
<dbReference type="EMBL" id="NEDP02005595">
    <property type="protein sequence ID" value="OWF37083.1"/>
    <property type="molecule type" value="Genomic_DNA"/>
</dbReference>
<keyword evidence="5" id="KW-1185">Reference proteome</keyword>
<evidence type="ECO:0000259" key="3">
    <source>
        <dbReference type="Pfam" id="PF02525"/>
    </source>
</evidence>
<dbReference type="STRING" id="6573.A0A210PKR8"/>
<dbReference type="Gene3D" id="3.40.50.360">
    <property type="match status" value="1"/>
</dbReference>
<evidence type="ECO:0000256" key="2">
    <source>
        <dbReference type="ARBA" id="ARBA00023002"/>
    </source>
</evidence>
<organism evidence="4 5">
    <name type="scientific">Mizuhopecten yessoensis</name>
    <name type="common">Japanese scallop</name>
    <name type="synonym">Patinopecten yessoensis</name>
    <dbReference type="NCBI Taxonomy" id="6573"/>
    <lineage>
        <taxon>Eukaryota</taxon>
        <taxon>Metazoa</taxon>
        <taxon>Spiralia</taxon>
        <taxon>Lophotrochozoa</taxon>
        <taxon>Mollusca</taxon>
        <taxon>Bivalvia</taxon>
        <taxon>Autobranchia</taxon>
        <taxon>Pteriomorphia</taxon>
        <taxon>Pectinida</taxon>
        <taxon>Pectinoidea</taxon>
        <taxon>Pectinidae</taxon>
        <taxon>Mizuhopecten</taxon>
    </lineage>
</organism>
<dbReference type="AlphaFoldDB" id="A0A210PKR8"/>
<gene>
    <name evidence="4" type="ORF">KP79_PYT09773</name>
</gene>
<name>A0A210PKR8_MIZYE</name>
<sequence length="186" mass="20974">MCAQTQAEVDKVRRADVIVFQFPMYWFSVPAILKGWFDKVLVAGFAFDYPNNLYDNGLMKGKKAILSLTTGGSGVMFSDRGLNGDINVALWPIHYGLLQFCGFDVMRPHICFCPGYSSDDQRKEYLVKLTNRLKGLYEESPQNFVSVNNFDPKKGFAMTEEYVQKESNNAKAPSIGHHLGKKISLL</sequence>
<evidence type="ECO:0000256" key="1">
    <source>
        <dbReference type="ARBA" id="ARBA00006252"/>
    </source>
</evidence>
<dbReference type="InterPro" id="IPR029039">
    <property type="entry name" value="Flavoprotein-like_sf"/>
</dbReference>
<dbReference type="InterPro" id="IPR003680">
    <property type="entry name" value="Flavodoxin_fold"/>
</dbReference>